<sequence>MQNGQYLPTPFLMQQLGGHPFVYGTPPNMTNDRSRLPGLFHSASVSSHGYGQALNSPGGITQNVVQGQLTTQLPAIGINIRNTPSSVEENKENNCYGIQNWMHQTRKSQKTKGN</sequence>
<organism evidence="1 2">
    <name type="scientific">Austropuccinia psidii MF-1</name>
    <dbReference type="NCBI Taxonomy" id="1389203"/>
    <lineage>
        <taxon>Eukaryota</taxon>
        <taxon>Fungi</taxon>
        <taxon>Dikarya</taxon>
        <taxon>Basidiomycota</taxon>
        <taxon>Pucciniomycotina</taxon>
        <taxon>Pucciniomycetes</taxon>
        <taxon>Pucciniales</taxon>
        <taxon>Sphaerophragmiaceae</taxon>
        <taxon>Austropuccinia</taxon>
    </lineage>
</organism>
<dbReference type="EMBL" id="AVOT02054455">
    <property type="protein sequence ID" value="MBW0549161.1"/>
    <property type="molecule type" value="Genomic_DNA"/>
</dbReference>
<evidence type="ECO:0000313" key="1">
    <source>
        <dbReference type="EMBL" id="MBW0549161.1"/>
    </source>
</evidence>
<accession>A0A9Q3ISD5</accession>
<protein>
    <submittedName>
        <fullName evidence="1">Uncharacterized protein</fullName>
    </submittedName>
</protein>
<gene>
    <name evidence="1" type="ORF">O181_088876</name>
</gene>
<keyword evidence="2" id="KW-1185">Reference proteome</keyword>
<reference evidence="1" key="1">
    <citation type="submission" date="2021-03" db="EMBL/GenBank/DDBJ databases">
        <title>Draft genome sequence of rust myrtle Austropuccinia psidii MF-1, a brazilian biotype.</title>
        <authorList>
            <person name="Quecine M.C."/>
            <person name="Pachon D.M.R."/>
            <person name="Bonatelli M.L."/>
            <person name="Correr F.H."/>
            <person name="Franceschini L.M."/>
            <person name="Leite T.F."/>
            <person name="Margarido G.R.A."/>
            <person name="Almeida C.A."/>
            <person name="Ferrarezi J.A."/>
            <person name="Labate C.A."/>
        </authorList>
    </citation>
    <scope>NUCLEOTIDE SEQUENCE</scope>
    <source>
        <strain evidence="1">MF-1</strain>
    </source>
</reference>
<evidence type="ECO:0000313" key="2">
    <source>
        <dbReference type="Proteomes" id="UP000765509"/>
    </source>
</evidence>
<dbReference type="AlphaFoldDB" id="A0A9Q3ISD5"/>
<proteinExistence type="predicted"/>
<dbReference type="Proteomes" id="UP000765509">
    <property type="component" value="Unassembled WGS sequence"/>
</dbReference>
<name>A0A9Q3ISD5_9BASI</name>
<comment type="caution">
    <text evidence="1">The sequence shown here is derived from an EMBL/GenBank/DDBJ whole genome shotgun (WGS) entry which is preliminary data.</text>
</comment>